<sequence>MRSKRQVLVSFSPLTHPSAVHPLPSQKQETAFLQQLDSSASFATRNLQVNKSSIEDCSPLTVDGEQLTVNGQRLNPNHLFFGVPLLVKLLFDCKEKTHPQVEKPPALFPTPRSLLPSYTKQAQDSKPMPIS</sequence>
<feature type="region of interest" description="Disordered" evidence="1">
    <location>
        <begin position="100"/>
        <end position="131"/>
    </location>
</feature>
<evidence type="ECO:0000313" key="3">
    <source>
        <dbReference type="Proteomes" id="UP000222310"/>
    </source>
</evidence>
<gene>
    <name evidence="2" type="ORF">VF08_14410</name>
</gene>
<dbReference type="Proteomes" id="UP000222310">
    <property type="component" value="Unassembled WGS sequence"/>
</dbReference>
<accession>A0A9Q5ZCB6</accession>
<organism evidence="2 3">
    <name type="scientific">Nostoc linckia z8</name>
    <dbReference type="NCBI Taxonomy" id="1628746"/>
    <lineage>
        <taxon>Bacteria</taxon>
        <taxon>Bacillati</taxon>
        <taxon>Cyanobacteriota</taxon>
        <taxon>Cyanophyceae</taxon>
        <taxon>Nostocales</taxon>
        <taxon>Nostocaceae</taxon>
        <taxon>Nostoc</taxon>
    </lineage>
</organism>
<comment type="caution">
    <text evidence="2">The sequence shown here is derived from an EMBL/GenBank/DDBJ whole genome shotgun (WGS) entry which is preliminary data.</text>
</comment>
<name>A0A9Q5ZCB6_NOSLI</name>
<dbReference type="RefSeq" id="WP_099069203.1">
    <property type="nucleotide sequence ID" value="NZ_LAHD01000035.1"/>
</dbReference>
<proteinExistence type="predicted"/>
<evidence type="ECO:0000313" key="2">
    <source>
        <dbReference type="EMBL" id="PHK03648.1"/>
    </source>
</evidence>
<dbReference type="EMBL" id="LAHD01000035">
    <property type="protein sequence ID" value="PHK03648.1"/>
    <property type="molecule type" value="Genomic_DNA"/>
</dbReference>
<reference evidence="2 3" key="1">
    <citation type="submission" date="2015-02" db="EMBL/GenBank/DDBJ databases">
        <title>Nostoc linckia genome annotation.</title>
        <authorList>
            <person name="Zhou Z."/>
        </authorList>
    </citation>
    <scope>NUCLEOTIDE SEQUENCE [LARGE SCALE GENOMIC DNA]</scope>
    <source>
        <strain evidence="3">z8</strain>
    </source>
</reference>
<protein>
    <submittedName>
        <fullName evidence="2">Uncharacterized protein</fullName>
    </submittedName>
</protein>
<dbReference type="AlphaFoldDB" id="A0A9Q5ZCB6"/>
<evidence type="ECO:0000256" key="1">
    <source>
        <dbReference type="SAM" id="MobiDB-lite"/>
    </source>
</evidence>
<dbReference type="GeneID" id="57096802"/>